<proteinExistence type="predicted"/>
<dbReference type="SMART" id="SM00327">
    <property type="entry name" value="VWA"/>
    <property type="match status" value="1"/>
</dbReference>
<dbReference type="InterPro" id="IPR051928">
    <property type="entry name" value="NorD/CobT"/>
</dbReference>
<keyword evidence="3" id="KW-1185">Reference proteome</keyword>
<dbReference type="PANTHER" id="PTHR41248:SF1">
    <property type="entry name" value="NORD PROTEIN"/>
    <property type="match status" value="1"/>
</dbReference>
<feature type="domain" description="VWFA" evidence="1">
    <location>
        <begin position="436"/>
        <end position="613"/>
    </location>
</feature>
<evidence type="ECO:0000259" key="1">
    <source>
        <dbReference type="PROSITE" id="PS50234"/>
    </source>
</evidence>
<evidence type="ECO:0000313" key="3">
    <source>
        <dbReference type="Proteomes" id="UP001595722"/>
    </source>
</evidence>
<protein>
    <submittedName>
        <fullName evidence="2">Nitric oxide reductase activation protein NorD</fullName>
    </submittedName>
</protein>
<dbReference type="CDD" id="cd01454">
    <property type="entry name" value="vWA_norD_type"/>
    <property type="match status" value="1"/>
</dbReference>
<dbReference type="PANTHER" id="PTHR41248">
    <property type="entry name" value="NORD PROTEIN"/>
    <property type="match status" value="1"/>
</dbReference>
<dbReference type="Gene3D" id="3.40.50.410">
    <property type="entry name" value="von Willebrand factor, type A domain"/>
    <property type="match status" value="1"/>
</dbReference>
<dbReference type="RefSeq" id="WP_376867723.1">
    <property type="nucleotide sequence ID" value="NZ_JBHRYB010000014.1"/>
</dbReference>
<gene>
    <name evidence="2" type="ORF">ACFOMG_14755</name>
</gene>
<sequence>MEEAVGIRWHHFITRMAVRTYPQASACFAEQQASLATVFRALSGNAGLRLALAAEQRLKTSRSWVQKVAGSGLRQALAWRDESCLYLPERLDFYPDAGLNRDLYLWLAALAACSEPRQHEQQHKAQAQQPHWLLLNQRCVTLCLQRFPGLVSVYRRLAVAEVEQRDQRLTLSQAALPREQTLRQAILQPGSVSYLPAGPGDADPVPLWLYPQTQGPALSRTDDVAATAADHPAAQPKANIRRRATLTEDPDGRDGLMVFRLESLLSWSEFIPLDRTADDNDDEDDSLRIAEDLDVITLSQQRSRQASKIRLDLDLPCAAEDDIPLSDGRLFAEWDYRKQRLLPDYCRVIPMLPRAVAATGLPAALQPVARRLRQQFASFNTQPQLMRHQLQGTQLDIDALIAQQARQQQGNGDSLAPVWRQPQRNQRDLACLLLADLSLSTDAWANNDKQVIDVIRDSLHLMGEALDASHDQFAMYGFSSRRRDHVRINMVKNFNEPWGQQIHGRIKALTPGYYTRMGAAIRQANEILQDQPAEQRLLLILTDGKPNDLDLYEGQYGLEDTRMAIIEAHRKGITTHCVTIDQDCQDYVPYVFGHLGYFRIERADQLPRMLPRLYLNLTGLNS</sequence>
<reference evidence="3" key="1">
    <citation type="journal article" date="2019" name="Int. J. Syst. Evol. Microbiol.">
        <title>The Global Catalogue of Microorganisms (GCM) 10K type strain sequencing project: providing services to taxonomists for standard genome sequencing and annotation.</title>
        <authorList>
            <consortium name="The Broad Institute Genomics Platform"/>
            <consortium name="The Broad Institute Genome Sequencing Center for Infectious Disease"/>
            <person name="Wu L."/>
            <person name="Ma J."/>
        </authorList>
    </citation>
    <scope>NUCLEOTIDE SEQUENCE [LARGE SCALE GENOMIC DNA]</scope>
    <source>
        <strain evidence="3">KCTC 42424</strain>
    </source>
</reference>
<dbReference type="EMBL" id="JBHRYB010000014">
    <property type="protein sequence ID" value="MFC3681362.1"/>
    <property type="molecule type" value="Genomic_DNA"/>
</dbReference>
<dbReference type="InterPro" id="IPR036465">
    <property type="entry name" value="vWFA_dom_sf"/>
</dbReference>
<evidence type="ECO:0000313" key="2">
    <source>
        <dbReference type="EMBL" id="MFC3681362.1"/>
    </source>
</evidence>
<name>A0ABV7VVX6_9GAMM</name>
<dbReference type="InterPro" id="IPR002035">
    <property type="entry name" value="VWF_A"/>
</dbReference>
<dbReference type="Proteomes" id="UP001595722">
    <property type="component" value="Unassembled WGS sequence"/>
</dbReference>
<dbReference type="Pfam" id="PF00092">
    <property type="entry name" value="VWA"/>
    <property type="match status" value="1"/>
</dbReference>
<dbReference type="SUPFAM" id="SSF53300">
    <property type="entry name" value="vWA-like"/>
    <property type="match status" value="1"/>
</dbReference>
<accession>A0ABV7VVX6</accession>
<comment type="caution">
    <text evidence="2">The sequence shown here is derived from an EMBL/GenBank/DDBJ whole genome shotgun (WGS) entry which is preliminary data.</text>
</comment>
<dbReference type="PROSITE" id="PS50234">
    <property type="entry name" value="VWFA"/>
    <property type="match status" value="1"/>
</dbReference>
<organism evidence="2 3">
    <name type="scientific">Bacterioplanoides pacificum</name>
    <dbReference type="NCBI Taxonomy" id="1171596"/>
    <lineage>
        <taxon>Bacteria</taxon>
        <taxon>Pseudomonadati</taxon>
        <taxon>Pseudomonadota</taxon>
        <taxon>Gammaproteobacteria</taxon>
        <taxon>Oceanospirillales</taxon>
        <taxon>Oceanospirillaceae</taxon>
        <taxon>Bacterioplanoides</taxon>
    </lineage>
</organism>